<protein>
    <submittedName>
        <fullName evidence="1">Uncharacterized protein</fullName>
    </submittedName>
</protein>
<comment type="caution">
    <text evidence="1">The sequence shown here is derived from an EMBL/GenBank/DDBJ whole genome shotgun (WGS) entry which is preliminary data.</text>
</comment>
<dbReference type="EMBL" id="JAAMPC010000859">
    <property type="protein sequence ID" value="KAG2241758.1"/>
    <property type="molecule type" value="Genomic_DNA"/>
</dbReference>
<gene>
    <name evidence="1" type="ORF">Bca52824_096400</name>
</gene>
<sequence>MAMRSKRRVYSVIKGKKTSFIDPLLHICFGGMAFSYLLTRKCIFEEKYEEKLAKEKLARELHAKEHGGH</sequence>
<accession>A0A8X7P0C9</accession>
<dbReference type="Proteomes" id="UP000886595">
    <property type="component" value="Unassembled WGS sequence"/>
</dbReference>
<evidence type="ECO:0000313" key="2">
    <source>
        <dbReference type="Proteomes" id="UP000886595"/>
    </source>
</evidence>
<name>A0A8X7P0C9_BRACI</name>
<evidence type="ECO:0000313" key="1">
    <source>
        <dbReference type="EMBL" id="KAG2241758.1"/>
    </source>
</evidence>
<keyword evidence="2" id="KW-1185">Reference proteome</keyword>
<reference evidence="1 2" key="1">
    <citation type="submission" date="2020-02" db="EMBL/GenBank/DDBJ databases">
        <authorList>
            <person name="Ma Q."/>
            <person name="Huang Y."/>
            <person name="Song X."/>
            <person name="Pei D."/>
        </authorList>
    </citation>
    <scope>NUCLEOTIDE SEQUENCE [LARGE SCALE GENOMIC DNA]</scope>
    <source>
        <strain evidence="1">Sxm20200214</strain>
        <tissue evidence="1">Leaf</tissue>
    </source>
</reference>
<dbReference type="AlphaFoldDB" id="A0A8X7P0C9"/>
<organism evidence="1 2">
    <name type="scientific">Brassica carinata</name>
    <name type="common">Ethiopian mustard</name>
    <name type="synonym">Abyssinian cabbage</name>
    <dbReference type="NCBI Taxonomy" id="52824"/>
    <lineage>
        <taxon>Eukaryota</taxon>
        <taxon>Viridiplantae</taxon>
        <taxon>Streptophyta</taxon>
        <taxon>Embryophyta</taxon>
        <taxon>Tracheophyta</taxon>
        <taxon>Spermatophyta</taxon>
        <taxon>Magnoliopsida</taxon>
        <taxon>eudicotyledons</taxon>
        <taxon>Gunneridae</taxon>
        <taxon>Pentapetalae</taxon>
        <taxon>rosids</taxon>
        <taxon>malvids</taxon>
        <taxon>Brassicales</taxon>
        <taxon>Brassicaceae</taxon>
        <taxon>Brassiceae</taxon>
        <taxon>Brassica</taxon>
    </lineage>
</organism>
<proteinExistence type="predicted"/>